<keyword evidence="7" id="KW-1185">Reference proteome</keyword>
<evidence type="ECO:0000313" key="6">
    <source>
        <dbReference type="EMBL" id="BBH25164.1"/>
    </source>
</evidence>
<dbReference type="PROSITE" id="PS50931">
    <property type="entry name" value="HTH_LYSR"/>
    <property type="match status" value="1"/>
</dbReference>
<keyword evidence="3" id="KW-0238">DNA-binding</keyword>
<sequence length="292" mass="33423">MDTRLLEYFLAIAREENITKAAESLHITQPTLSRQIQDLEKDLGKTLFNRTGRKTTLTQDGEIFKKRAEEILTLVQKAKDELSSTNTQLHGSIHIGAGETYQMKQITDLLSTIHQEHPSVTYRLYSGVADDVLEKVDTGLLDFALVFEPVQKEKYNFIEVPSYDQMGVLMCDDHPLARKDQITYDDLYQMELLVSTRSEINDTAFVSRLKNDSAMHIIGSFNLIYNASLMVSSHLGQAITIKDIAPRLPHLIWKPITPEINAKLVLIWKKYEVMTPLHQLFLDEIRKLYSQA</sequence>
<dbReference type="Pfam" id="PF03466">
    <property type="entry name" value="LysR_substrate"/>
    <property type="match status" value="1"/>
</dbReference>
<organism evidence="6 7">
    <name type="scientific">Intestinibaculum porci</name>
    <dbReference type="NCBI Taxonomy" id="2487118"/>
    <lineage>
        <taxon>Bacteria</taxon>
        <taxon>Bacillati</taxon>
        <taxon>Bacillota</taxon>
        <taxon>Erysipelotrichia</taxon>
        <taxon>Erysipelotrichales</taxon>
        <taxon>Erysipelotrichaceae</taxon>
        <taxon>Intestinibaculum</taxon>
    </lineage>
</organism>
<evidence type="ECO:0000259" key="5">
    <source>
        <dbReference type="PROSITE" id="PS50931"/>
    </source>
</evidence>
<evidence type="ECO:0000256" key="1">
    <source>
        <dbReference type="ARBA" id="ARBA00009437"/>
    </source>
</evidence>
<dbReference type="InterPro" id="IPR036390">
    <property type="entry name" value="WH_DNA-bd_sf"/>
</dbReference>
<evidence type="ECO:0000313" key="7">
    <source>
        <dbReference type="Proteomes" id="UP000268059"/>
    </source>
</evidence>
<gene>
    <name evidence="6" type="ORF">SG0102_00980</name>
</gene>
<dbReference type="Proteomes" id="UP000268059">
    <property type="component" value="Chromosome"/>
</dbReference>
<dbReference type="FunCoup" id="A0A3G9JQS5">
    <property type="interactions" value="145"/>
</dbReference>
<dbReference type="CDD" id="cd05466">
    <property type="entry name" value="PBP2_LTTR_substrate"/>
    <property type="match status" value="1"/>
</dbReference>
<dbReference type="SUPFAM" id="SSF53850">
    <property type="entry name" value="Periplasmic binding protein-like II"/>
    <property type="match status" value="1"/>
</dbReference>
<dbReference type="PANTHER" id="PTHR30419">
    <property type="entry name" value="HTH-TYPE TRANSCRIPTIONAL REGULATOR YBHD"/>
    <property type="match status" value="1"/>
</dbReference>
<dbReference type="Gene3D" id="3.40.190.290">
    <property type="match status" value="1"/>
</dbReference>
<keyword evidence="2" id="KW-0805">Transcription regulation</keyword>
<feature type="domain" description="HTH lysR-type" evidence="5">
    <location>
        <begin position="1"/>
        <end position="58"/>
    </location>
</feature>
<dbReference type="SUPFAM" id="SSF46785">
    <property type="entry name" value="Winged helix' DNA-binding domain"/>
    <property type="match status" value="1"/>
</dbReference>
<dbReference type="InterPro" id="IPR005119">
    <property type="entry name" value="LysR_subst-bd"/>
</dbReference>
<dbReference type="AlphaFoldDB" id="A0A3G9JQS5"/>
<dbReference type="KEGG" id="ebm:SG0102_00980"/>
<comment type="similarity">
    <text evidence="1">Belongs to the LysR transcriptional regulatory family.</text>
</comment>
<evidence type="ECO:0000256" key="3">
    <source>
        <dbReference type="ARBA" id="ARBA00023125"/>
    </source>
</evidence>
<dbReference type="Pfam" id="PF00126">
    <property type="entry name" value="HTH_1"/>
    <property type="match status" value="1"/>
</dbReference>
<dbReference type="PANTHER" id="PTHR30419:SF8">
    <property type="entry name" value="NITROGEN ASSIMILATION TRANSCRIPTIONAL ACTIVATOR-RELATED"/>
    <property type="match status" value="1"/>
</dbReference>
<accession>A0A3G9JQS5</accession>
<keyword evidence="4" id="KW-0804">Transcription</keyword>
<dbReference type="InterPro" id="IPR000847">
    <property type="entry name" value="LysR_HTH_N"/>
</dbReference>
<evidence type="ECO:0000256" key="2">
    <source>
        <dbReference type="ARBA" id="ARBA00023015"/>
    </source>
</evidence>
<protein>
    <submittedName>
        <fullName evidence="6">LysR family transcriptional regulator</fullName>
    </submittedName>
</protein>
<proteinExistence type="inferred from homology"/>
<reference evidence="6 7" key="1">
    <citation type="submission" date="2018-11" db="EMBL/GenBank/DDBJ databases">
        <title>Novel Erysipelotrichaceae bacterium isolated from small intestine of a swine.</title>
        <authorList>
            <person name="Kim J.S."/>
            <person name="Choe H."/>
            <person name="Lee Y.R."/>
            <person name="Kim K.M."/>
            <person name="Park D.S."/>
        </authorList>
    </citation>
    <scope>NUCLEOTIDE SEQUENCE [LARGE SCALE GENOMIC DNA]</scope>
    <source>
        <strain evidence="6 7">SG0102</strain>
    </source>
</reference>
<dbReference type="InterPro" id="IPR036388">
    <property type="entry name" value="WH-like_DNA-bd_sf"/>
</dbReference>
<dbReference type="GO" id="GO:0003700">
    <property type="term" value="F:DNA-binding transcription factor activity"/>
    <property type="evidence" value="ECO:0007669"/>
    <property type="project" value="InterPro"/>
</dbReference>
<dbReference type="GO" id="GO:0005829">
    <property type="term" value="C:cytosol"/>
    <property type="evidence" value="ECO:0007669"/>
    <property type="project" value="TreeGrafter"/>
</dbReference>
<name>A0A3G9JQS5_9FIRM</name>
<dbReference type="Gene3D" id="1.10.10.10">
    <property type="entry name" value="Winged helix-like DNA-binding domain superfamily/Winged helix DNA-binding domain"/>
    <property type="match status" value="1"/>
</dbReference>
<dbReference type="OrthoDB" id="9803714at2"/>
<dbReference type="InterPro" id="IPR050950">
    <property type="entry name" value="HTH-type_LysR_regulators"/>
</dbReference>
<dbReference type="EMBL" id="AP019309">
    <property type="protein sequence ID" value="BBH25164.1"/>
    <property type="molecule type" value="Genomic_DNA"/>
</dbReference>
<dbReference type="GO" id="GO:0003677">
    <property type="term" value="F:DNA binding"/>
    <property type="evidence" value="ECO:0007669"/>
    <property type="project" value="UniProtKB-KW"/>
</dbReference>
<dbReference type="InParanoid" id="A0A3G9JQS5"/>
<dbReference type="PRINTS" id="PR00039">
    <property type="entry name" value="HTHLYSR"/>
</dbReference>
<dbReference type="RefSeq" id="WP_125118135.1">
    <property type="nucleotide sequence ID" value="NZ_AP019309.1"/>
</dbReference>
<evidence type="ECO:0000256" key="4">
    <source>
        <dbReference type="ARBA" id="ARBA00023163"/>
    </source>
</evidence>
<dbReference type="FunFam" id="1.10.10.10:FF:000001">
    <property type="entry name" value="LysR family transcriptional regulator"/>
    <property type="match status" value="1"/>
</dbReference>